<dbReference type="EMBL" id="JAAGSC010000041">
    <property type="protein sequence ID" value="NDY96000.1"/>
    <property type="molecule type" value="Genomic_DNA"/>
</dbReference>
<organism evidence="3 4">
    <name type="scientific">Wenzhouxiangella limi</name>
    <dbReference type="NCBI Taxonomy" id="2707351"/>
    <lineage>
        <taxon>Bacteria</taxon>
        <taxon>Pseudomonadati</taxon>
        <taxon>Pseudomonadota</taxon>
        <taxon>Gammaproteobacteria</taxon>
        <taxon>Chromatiales</taxon>
        <taxon>Wenzhouxiangellaceae</taxon>
        <taxon>Wenzhouxiangella</taxon>
    </lineage>
</organism>
<evidence type="ECO:0000313" key="3">
    <source>
        <dbReference type="EMBL" id="NDY96000.1"/>
    </source>
</evidence>
<accession>A0A845V1A4</accession>
<evidence type="ECO:0008006" key="5">
    <source>
        <dbReference type="Google" id="ProtNLM"/>
    </source>
</evidence>
<feature type="chain" id="PRO_5032471969" description="Lipoprotein" evidence="2">
    <location>
        <begin position="26"/>
        <end position="269"/>
    </location>
</feature>
<reference evidence="3 4" key="1">
    <citation type="submission" date="2020-02" db="EMBL/GenBank/DDBJ databases">
        <authorList>
            <person name="Zhang X.-Y."/>
        </authorList>
    </citation>
    <scope>NUCLEOTIDE SEQUENCE [LARGE SCALE GENOMIC DNA]</scope>
    <source>
        <strain evidence="3 4">C33</strain>
    </source>
</reference>
<comment type="caution">
    <text evidence="3">The sequence shown here is derived from an EMBL/GenBank/DDBJ whole genome shotgun (WGS) entry which is preliminary data.</text>
</comment>
<protein>
    <recommendedName>
        <fullName evidence="5">Lipoprotein</fullName>
    </recommendedName>
</protein>
<keyword evidence="2" id="KW-0732">Signal</keyword>
<name>A0A845V1A4_9GAMM</name>
<feature type="region of interest" description="Disordered" evidence="1">
    <location>
        <begin position="164"/>
        <end position="269"/>
    </location>
</feature>
<evidence type="ECO:0000313" key="4">
    <source>
        <dbReference type="Proteomes" id="UP000484885"/>
    </source>
</evidence>
<sequence>MINVSTSRLAGILAIAVLLSGCASSSQFRTVDDGVYLGSADRTHLSSRQAAIVNPRSYPFWSIDFFYFSHFYGPMGARAAYDPPLHPSAGPCSRWAKHLCLEEFYTRHLYTRLRAERDDFWLTKRDQGPAGDHRIRALNAGAELHLMQRVSEARRTLAERRQVASQQQRRLDAQAAGTRNESRRTLAAQRRADSQHNTRLDARTVRARSTAQRERGATAQRMRAERSDSSGSRSSSRQSAARSGHRQIGASSRDSAAAVSSTSASQIER</sequence>
<proteinExistence type="predicted"/>
<dbReference type="Proteomes" id="UP000484885">
    <property type="component" value="Unassembled WGS sequence"/>
</dbReference>
<feature type="signal peptide" evidence="2">
    <location>
        <begin position="1"/>
        <end position="25"/>
    </location>
</feature>
<gene>
    <name evidence="3" type="ORF">G3I74_09680</name>
</gene>
<dbReference type="AlphaFoldDB" id="A0A845V1A4"/>
<feature type="compositionally biased region" description="Low complexity" evidence="1">
    <location>
        <begin position="250"/>
        <end position="269"/>
    </location>
</feature>
<dbReference type="RefSeq" id="WP_164211389.1">
    <property type="nucleotide sequence ID" value="NZ_JAAGSC010000041.1"/>
</dbReference>
<evidence type="ECO:0000256" key="1">
    <source>
        <dbReference type="SAM" id="MobiDB-lite"/>
    </source>
</evidence>
<keyword evidence="4" id="KW-1185">Reference proteome</keyword>
<feature type="compositionally biased region" description="Low complexity" evidence="1">
    <location>
        <begin position="229"/>
        <end position="242"/>
    </location>
</feature>
<feature type="compositionally biased region" description="Basic and acidic residues" evidence="1">
    <location>
        <begin position="180"/>
        <end position="204"/>
    </location>
</feature>
<evidence type="ECO:0000256" key="2">
    <source>
        <dbReference type="SAM" id="SignalP"/>
    </source>
</evidence>
<feature type="compositionally biased region" description="Basic and acidic residues" evidence="1">
    <location>
        <begin position="211"/>
        <end position="228"/>
    </location>
</feature>